<accession>A0A1M6M9I4</accession>
<name>A0A1M6M9I4_9PROT</name>
<dbReference type="SUPFAM" id="SSF50341">
    <property type="entry name" value="CheW-like"/>
    <property type="match status" value="1"/>
</dbReference>
<evidence type="ECO:0000313" key="2">
    <source>
        <dbReference type="EMBL" id="SHJ80137.1"/>
    </source>
</evidence>
<dbReference type="PROSITE" id="PS50851">
    <property type="entry name" value="CHEW"/>
    <property type="match status" value="1"/>
</dbReference>
<dbReference type="GO" id="GO:0006935">
    <property type="term" value="P:chemotaxis"/>
    <property type="evidence" value="ECO:0007669"/>
    <property type="project" value="InterPro"/>
</dbReference>
<evidence type="ECO:0000313" key="3">
    <source>
        <dbReference type="Proteomes" id="UP000184387"/>
    </source>
</evidence>
<keyword evidence="3" id="KW-1185">Reference proteome</keyword>
<dbReference type="Gene3D" id="2.30.30.40">
    <property type="entry name" value="SH3 Domains"/>
    <property type="match status" value="1"/>
</dbReference>
<dbReference type="InterPro" id="IPR036061">
    <property type="entry name" value="CheW-like_dom_sf"/>
</dbReference>
<dbReference type="InterPro" id="IPR002545">
    <property type="entry name" value="CheW-lke_dom"/>
</dbReference>
<protein>
    <submittedName>
        <fullName evidence="2">Chemotaxis signal transduction protein</fullName>
    </submittedName>
</protein>
<sequence length="191" mass="19504">MALRFLPDPGVIGAIGEDRAARLLEERTRQLARRGTAAPNLAAPVLLLALGEELFGLPLEGAAEVLPSEPPCPLPGSPPAVLGLRARVGRLHAVLDLAALLGLGSQAGAGEHDVLLRPLAGAPAGRRLALRVGRVLASAAPMPLPADRAPPSPPGIAFHGLLPGDDAVIAVLDLDRLLRPYAAPPSPRSGA</sequence>
<dbReference type="Proteomes" id="UP000184387">
    <property type="component" value="Unassembled WGS sequence"/>
</dbReference>
<dbReference type="RefSeq" id="WP_086062276.1">
    <property type="nucleotide sequence ID" value="NZ_FQZF01000021.1"/>
</dbReference>
<organism evidence="2 3">
    <name type="scientific">Muricoccus roseus</name>
    <dbReference type="NCBI Taxonomy" id="198092"/>
    <lineage>
        <taxon>Bacteria</taxon>
        <taxon>Pseudomonadati</taxon>
        <taxon>Pseudomonadota</taxon>
        <taxon>Alphaproteobacteria</taxon>
        <taxon>Acetobacterales</taxon>
        <taxon>Roseomonadaceae</taxon>
        <taxon>Muricoccus</taxon>
    </lineage>
</organism>
<proteinExistence type="predicted"/>
<dbReference type="Pfam" id="PF01584">
    <property type="entry name" value="CheW"/>
    <property type="match status" value="1"/>
</dbReference>
<dbReference type="EMBL" id="FQZF01000021">
    <property type="protein sequence ID" value="SHJ80137.1"/>
    <property type="molecule type" value="Genomic_DNA"/>
</dbReference>
<dbReference type="AlphaFoldDB" id="A0A1M6M9I4"/>
<dbReference type="GO" id="GO:0007165">
    <property type="term" value="P:signal transduction"/>
    <property type="evidence" value="ECO:0007669"/>
    <property type="project" value="InterPro"/>
</dbReference>
<gene>
    <name evidence="2" type="ORF">SAMN02745194_03394</name>
</gene>
<dbReference type="Gene3D" id="2.40.50.180">
    <property type="entry name" value="CheA-289, Domain 4"/>
    <property type="match status" value="1"/>
</dbReference>
<dbReference type="SMART" id="SM00260">
    <property type="entry name" value="CheW"/>
    <property type="match status" value="1"/>
</dbReference>
<feature type="domain" description="CheW-like" evidence="1">
    <location>
        <begin position="42"/>
        <end position="183"/>
    </location>
</feature>
<reference evidence="2 3" key="1">
    <citation type="submission" date="2016-11" db="EMBL/GenBank/DDBJ databases">
        <authorList>
            <person name="Jaros S."/>
            <person name="Januszkiewicz K."/>
            <person name="Wedrychowicz H."/>
        </authorList>
    </citation>
    <scope>NUCLEOTIDE SEQUENCE [LARGE SCALE GENOMIC DNA]</scope>
    <source>
        <strain evidence="2 3">DSM 14916</strain>
    </source>
</reference>
<evidence type="ECO:0000259" key="1">
    <source>
        <dbReference type="PROSITE" id="PS50851"/>
    </source>
</evidence>
<dbReference type="STRING" id="198092.SAMN02745194_03394"/>